<comment type="caution">
    <text evidence="2">The sequence shown here is derived from an EMBL/GenBank/DDBJ whole genome shotgun (WGS) entry which is preliminary data.</text>
</comment>
<name>A0AAE1L3Z2_PETCI</name>
<dbReference type="AlphaFoldDB" id="A0AAE1L3Z2"/>
<proteinExistence type="predicted"/>
<keyword evidence="3" id="KW-1185">Reference proteome</keyword>
<organism evidence="2 3">
    <name type="scientific">Petrolisthes cinctipes</name>
    <name type="common">Flat porcelain crab</name>
    <dbReference type="NCBI Taxonomy" id="88211"/>
    <lineage>
        <taxon>Eukaryota</taxon>
        <taxon>Metazoa</taxon>
        <taxon>Ecdysozoa</taxon>
        <taxon>Arthropoda</taxon>
        <taxon>Crustacea</taxon>
        <taxon>Multicrustacea</taxon>
        <taxon>Malacostraca</taxon>
        <taxon>Eumalacostraca</taxon>
        <taxon>Eucarida</taxon>
        <taxon>Decapoda</taxon>
        <taxon>Pleocyemata</taxon>
        <taxon>Anomura</taxon>
        <taxon>Galatheoidea</taxon>
        <taxon>Porcellanidae</taxon>
        <taxon>Petrolisthes</taxon>
    </lineage>
</organism>
<evidence type="ECO:0000256" key="1">
    <source>
        <dbReference type="SAM" id="MobiDB-lite"/>
    </source>
</evidence>
<protein>
    <submittedName>
        <fullName evidence="2">Uncharacterized protein</fullName>
    </submittedName>
</protein>
<feature type="region of interest" description="Disordered" evidence="1">
    <location>
        <begin position="68"/>
        <end position="87"/>
    </location>
</feature>
<accession>A0AAE1L3Z2</accession>
<dbReference type="Proteomes" id="UP001286313">
    <property type="component" value="Unassembled WGS sequence"/>
</dbReference>
<evidence type="ECO:0000313" key="2">
    <source>
        <dbReference type="EMBL" id="KAK3894232.1"/>
    </source>
</evidence>
<sequence>MRHRRYQASPHSHVRLATSLMHHRRHHASHASASPSTTATHGHALLAMPLSRNQRLLSPQRLNATRSRMPCNTTHASPMLPSLSHTRKPTRQHTTLHYYCNHSPAHTSVHQATLTHHSPYTLSTLTHEH</sequence>
<gene>
    <name evidence="2" type="ORF">Pcinc_001994</name>
</gene>
<reference evidence="2" key="1">
    <citation type="submission" date="2023-10" db="EMBL/GenBank/DDBJ databases">
        <title>Genome assemblies of two species of porcelain crab, Petrolisthes cinctipes and Petrolisthes manimaculis (Anomura: Porcellanidae).</title>
        <authorList>
            <person name="Angst P."/>
        </authorList>
    </citation>
    <scope>NUCLEOTIDE SEQUENCE</scope>
    <source>
        <strain evidence="2">PB745_01</strain>
        <tissue evidence="2">Gill</tissue>
    </source>
</reference>
<dbReference type="EMBL" id="JAWQEG010000128">
    <property type="protein sequence ID" value="KAK3894232.1"/>
    <property type="molecule type" value="Genomic_DNA"/>
</dbReference>
<evidence type="ECO:0000313" key="3">
    <source>
        <dbReference type="Proteomes" id="UP001286313"/>
    </source>
</evidence>